<evidence type="ECO:0000313" key="5">
    <source>
        <dbReference type="EMBL" id="SJZ42346.1"/>
    </source>
</evidence>
<evidence type="ECO:0000259" key="4">
    <source>
        <dbReference type="Pfam" id="PF24850"/>
    </source>
</evidence>
<name>A0A1T4KIZ2_9FIRM</name>
<feature type="coiled-coil region" evidence="2">
    <location>
        <begin position="240"/>
        <end position="267"/>
    </location>
</feature>
<keyword evidence="2" id="KW-0175">Coiled coil</keyword>
<reference evidence="6" key="1">
    <citation type="submission" date="2017-02" db="EMBL/GenBank/DDBJ databases">
        <authorList>
            <person name="Varghese N."/>
            <person name="Submissions S."/>
        </authorList>
    </citation>
    <scope>NUCLEOTIDE SEQUENCE [LARGE SCALE GENOMIC DNA]</scope>
    <source>
        <strain evidence="6">ATCC BAA-73</strain>
    </source>
</reference>
<dbReference type="InterPro" id="IPR055398">
    <property type="entry name" value="Rossmann-like_BshC"/>
</dbReference>
<proteinExistence type="inferred from homology"/>
<evidence type="ECO:0000313" key="6">
    <source>
        <dbReference type="Proteomes" id="UP000190625"/>
    </source>
</evidence>
<dbReference type="EMBL" id="FUWM01000006">
    <property type="protein sequence ID" value="SJZ42346.1"/>
    <property type="molecule type" value="Genomic_DNA"/>
</dbReference>
<evidence type="ECO:0000256" key="2">
    <source>
        <dbReference type="HAMAP-Rule" id="MF_01867"/>
    </source>
</evidence>
<organism evidence="5 6">
    <name type="scientific">Selenihalanaerobacter shriftii</name>
    <dbReference type="NCBI Taxonomy" id="142842"/>
    <lineage>
        <taxon>Bacteria</taxon>
        <taxon>Bacillati</taxon>
        <taxon>Bacillota</taxon>
        <taxon>Clostridia</taxon>
        <taxon>Halanaerobiales</taxon>
        <taxon>Halobacteroidaceae</taxon>
        <taxon>Selenihalanaerobacter</taxon>
    </lineage>
</organism>
<dbReference type="PIRSF" id="PIRSF012535">
    <property type="entry name" value="UCP012535"/>
    <property type="match status" value="1"/>
</dbReference>
<dbReference type="OrthoDB" id="9765151at2"/>
<feature type="coiled-coil region" evidence="2">
    <location>
        <begin position="41"/>
        <end position="75"/>
    </location>
</feature>
<dbReference type="EC" id="6.-.-.-" evidence="2"/>
<gene>
    <name evidence="2" type="primary">bshC</name>
    <name evidence="5" type="ORF">SAMN02745118_00798</name>
</gene>
<sequence length="541" mass="63666">MTAGLNQIYEDYLFNFEKVEEFYNYDPRLNESFVNRNSYLQNNYQQNRDNITKILKDYNQELDCNQKTLENIELLKKGDAGAVVTGQQAGILTGPLYTIYKAITAILLAKKASRITNTDVVPIFWVASEDHDFEEINHINLINTDNKLDTIKIEGDYIGTSIGDININDKAFDLIDSLVAQTYDTDFKDKIISELYELAKDADDLAEWFSRIILELFNEYGLIIFDPMWPEIRKLSVGIYKDIIKNQESLTEKLQETNQELQQLDYSLQINKDQDNSHLFVYLNGERNSLLINDQKFYTRNQKLVADQSEILKKIEDEPTAFSPNVVLRPIVQNYLLPTVAYVGGPGEISYHSQLKELYSIFDLQMPILYPRESITIIESRLANYMEKYDIRREDIIKQNLDQKLEKELAKRDELNISETFGDIKDSFTEEYKNLINEISKIDQNLNKLGRNNLERIIGQVEYLEDKTEQFHKRNSQTLVRQFNKMENNLLPFNNLQERVFNIFPYLIKYDYDLIDDLVDYFNLDFEHRFFYYRGDDEDDS</sequence>
<dbReference type="Pfam" id="PF24850">
    <property type="entry name" value="CC_BshC"/>
    <property type="match status" value="1"/>
</dbReference>
<keyword evidence="6" id="KW-1185">Reference proteome</keyword>
<comment type="similarity">
    <text evidence="2">Belongs to the BshC family.</text>
</comment>
<dbReference type="RefSeq" id="WP_078809292.1">
    <property type="nucleotide sequence ID" value="NZ_FUWM01000006.1"/>
</dbReference>
<dbReference type="InterPro" id="IPR011199">
    <property type="entry name" value="Bacillithiol_biosynth_BshC"/>
</dbReference>
<comment type="function">
    <text evidence="2">Involved in bacillithiol (BSH) biosynthesis. May catalyze the last step of the pathway, the addition of cysteine to glucosamine malate (GlcN-Mal) to generate BSH.</text>
</comment>
<dbReference type="AlphaFoldDB" id="A0A1T4KIZ2"/>
<feature type="domain" description="Bacillithiol biosynthesis BshC N-terminal Rossmann-like" evidence="3">
    <location>
        <begin position="6"/>
        <end position="372"/>
    </location>
</feature>
<evidence type="ECO:0000256" key="1">
    <source>
        <dbReference type="ARBA" id="ARBA00022598"/>
    </source>
</evidence>
<dbReference type="NCBIfam" id="TIGR03998">
    <property type="entry name" value="thiol_BshC"/>
    <property type="match status" value="1"/>
</dbReference>
<feature type="coiled-coil region" evidence="2">
    <location>
        <begin position="398"/>
        <end position="452"/>
    </location>
</feature>
<dbReference type="Proteomes" id="UP000190625">
    <property type="component" value="Unassembled WGS sequence"/>
</dbReference>
<dbReference type="Pfam" id="PF10079">
    <property type="entry name" value="Rossmann-like_BshC"/>
    <property type="match status" value="1"/>
</dbReference>
<protein>
    <recommendedName>
        <fullName evidence="2">Putative cysteine ligase BshC</fullName>
        <ecNumber evidence="2">6.-.-.-</ecNumber>
    </recommendedName>
</protein>
<dbReference type="GO" id="GO:0016874">
    <property type="term" value="F:ligase activity"/>
    <property type="evidence" value="ECO:0007669"/>
    <property type="project" value="UniProtKB-UniRule"/>
</dbReference>
<keyword evidence="1 2" id="KW-0436">Ligase</keyword>
<dbReference type="STRING" id="142842.SAMN02745118_00798"/>
<feature type="domain" description="Bacillithiol biosynthesis BshC C-terminal coiled-coil" evidence="4">
    <location>
        <begin position="375"/>
        <end position="529"/>
    </location>
</feature>
<dbReference type="HAMAP" id="MF_01867">
    <property type="entry name" value="BshC"/>
    <property type="match status" value="1"/>
</dbReference>
<evidence type="ECO:0000259" key="3">
    <source>
        <dbReference type="Pfam" id="PF10079"/>
    </source>
</evidence>
<dbReference type="InterPro" id="IPR055399">
    <property type="entry name" value="CC_BshC"/>
</dbReference>
<accession>A0A1T4KIZ2</accession>